<sequence>MTESLTAESSFAFNGTKDLSLLKIELTIATDEDLKRFCETKTQIYASEDAFDYELYELFHYDFKTGHLSNLSDADCG</sequence>
<evidence type="ECO:0000313" key="1">
    <source>
        <dbReference type="EMBL" id="RKF78573.1"/>
    </source>
</evidence>
<proteinExistence type="predicted"/>
<dbReference type="Proteomes" id="UP000285326">
    <property type="component" value="Unassembled WGS sequence"/>
</dbReference>
<organism evidence="1 2">
    <name type="scientific">Golovinomyces cichoracearum</name>
    <dbReference type="NCBI Taxonomy" id="62708"/>
    <lineage>
        <taxon>Eukaryota</taxon>
        <taxon>Fungi</taxon>
        <taxon>Dikarya</taxon>
        <taxon>Ascomycota</taxon>
        <taxon>Pezizomycotina</taxon>
        <taxon>Leotiomycetes</taxon>
        <taxon>Erysiphales</taxon>
        <taxon>Erysiphaceae</taxon>
        <taxon>Golovinomyces</taxon>
    </lineage>
</organism>
<protein>
    <submittedName>
        <fullName evidence="1">Uncharacterized protein</fullName>
    </submittedName>
</protein>
<reference evidence="1 2" key="1">
    <citation type="journal article" date="2018" name="BMC Genomics">
        <title>Comparative genome analyses reveal sequence features reflecting distinct modes of host-adaptation between dicot and monocot powdery mildew.</title>
        <authorList>
            <person name="Wu Y."/>
            <person name="Ma X."/>
            <person name="Pan Z."/>
            <person name="Kale S.D."/>
            <person name="Song Y."/>
            <person name="King H."/>
            <person name="Zhang Q."/>
            <person name="Presley C."/>
            <person name="Deng X."/>
            <person name="Wei C.I."/>
            <person name="Xiao S."/>
        </authorList>
    </citation>
    <scope>NUCLEOTIDE SEQUENCE [LARGE SCALE GENOMIC DNA]</scope>
    <source>
        <strain evidence="1">UMSG1</strain>
    </source>
</reference>
<name>A0A420IVN1_9PEZI</name>
<comment type="caution">
    <text evidence="1">The sequence shown here is derived from an EMBL/GenBank/DDBJ whole genome shotgun (WGS) entry which is preliminary data.</text>
</comment>
<accession>A0A420IVN1</accession>
<evidence type="ECO:0000313" key="2">
    <source>
        <dbReference type="Proteomes" id="UP000285326"/>
    </source>
</evidence>
<dbReference type="EMBL" id="MCBS01021029">
    <property type="protein sequence ID" value="RKF78573.1"/>
    <property type="molecule type" value="Genomic_DNA"/>
</dbReference>
<gene>
    <name evidence="1" type="ORF">GcM1_210042</name>
</gene>
<dbReference type="AlphaFoldDB" id="A0A420IVN1"/>